<name>A0ABT5RZS5_9BURK</name>
<evidence type="ECO:0000313" key="2">
    <source>
        <dbReference type="Proteomes" id="UP001148932"/>
    </source>
</evidence>
<dbReference type="GO" id="GO:0032259">
    <property type="term" value="P:methylation"/>
    <property type="evidence" value="ECO:0007669"/>
    <property type="project" value="UniProtKB-KW"/>
</dbReference>
<proteinExistence type="predicted"/>
<dbReference type="EMBL" id="JAPCKI010000011">
    <property type="protein sequence ID" value="MDD2179206.1"/>
    <property type="molecule type" value="Genomic_DNA"/>
</dbReference>
<evidence type="ECO:0000313" key="1">
    <source>
        <dbReference type="EMBL" id="MDD2179206.1"/>
    </source>
</evidence>
<dbReference type="RefSeq" id="WP_274112318.1">
    <property type="nucleotide sequence ID" value="NZ_JAPCKI010000011.1"/>
</dbReference>
<comment type="caution">
    <text evidence="1">The sequence shown here is derived from an EMBL/GenBank/DDBJ whole genome shotgun (WGS) entry which is preliminary data.</text>
</comment>
<dbReference type="InterPro" id="IPR029063">
    <property type="entry name" value="SAM-dependent_MTases_sf"/>
</dbReference>
<dbReference type="SUPFAM" id="SSF53335">
    <property type="entry name" value="S-adenosyl-L-methionine-dependent methyltransferases"/>
    <property type="match status" value="1"/>
</dbReference>
<keyword evidence="2" id="KW-1185">Reference proteome</keyword>
<dbReference type="PANTHER" id="PTHR43861">
    <property type="entry name" value="TRANS-ACONITATE 2-METHYLTRANSFERASE-RELATED"/>
    <property type="match status" value="1"/>
</dbReference>
<keyword evidence="1" id="KW-0808">Transferase</keyword>
<gene>
    <name evidence="1" type="ORF">OIN59_17350</name>
</gene>
<dbReference type="PANTHER" id="PTHR43861:SF1">
    <property type="entry name" value="TRANS-ACONITATE 2-METHYLTRANSFERASE"/>
    <property type="match status" value="1"/>
</dbReference>
<dbReference type="Pfam" id="PF13489">
    <property type="entry name" value="Methyltransf_23"/>
    <property type="match status" value="1"/>
</dbReference>
<organism evidence="1 2">
    <name type="scientific">Acidovorax benzenivorans</name>
    <dbReference type="NCBI Taxonomy" id="2987520"/>
    <lineage>
        <taxon>Bacteria</taxon>
        <taxon>Pseudomonadati</taxon>
        <taxon>Pseudomonadota</taxon>
        <taxon>Betaproteobacteria</taxon>
        <taxon>Burkholderiales</taxon>
        <taxon>Comamonadaceae</taxon>
        <taxon>Acidovorax</taxon>
    </lineage>
</organism>
<dbReference type="CDD" id="cd02440">
    <property type="entry name" value="AdoMet_MTases"/>
    <property type="match status" value="1"/>
</dbReference>
<dbReference type="Proteomes" id="UP001148932">
    <property type="component" value="Unassembled WGS sequence"/>
</dbReference>
<keyword evidence="1" id="KW-0489">Methyltransferase</keyword>
<protein>
    <submittedName>
        <fullName evidence="1">Class I SAM-dependent methyltransferase</fullName>
    </submittedName>
</protein>
<accession>A0ABT5RZS5</accession>
<sequence>MSLQNRHGTDRYYERHASEYFQRTVGVDMSPLYDSFLDLLPPGSRILDAGAGSGRDLREFVLRGYRCRGIDASPSLARLAHEYSSAPCDVKRIEELDETEAYEGIWACASLLHLPKQTLIGSLARLHKALVPLGVLFASVQEGSGEQIDRDGRFFALYTSSEFLEAVAAGGFTTVRSWTSQDVLRDRKGPQWINVLARAQPSVRSE</sequence>
<dbReference type="Gene3D" id="3.40.50.150">
    <property type="entry name" value="Vaccinia Virus protein VP39"/>
    <property type="match status" value="1"/>
</dbReference>
<dbReference type="GO" id="GO:0008168">
    <property type="term" value="F:methyltransferase activity"/>
    <property type="evidence" value="ECO:0007669"/>
    <property type="project" value="UniProtKB-KW"/>
</dbReference>
<reference evidence="1" key="1">
    <citation type="submission" date="2022-10" db="EMBL/GenBank/DDBJ databases">
        <title>Description of microaerobic benzene degrading bacteria.</title>
        <authorList>
            <person name="Bedics A."/>
            <person name="Tancsics A."/>
            <person name="Banerjee S."/>
        </authorList>
    </citation>
    <scope>NUCLEOTIDE SEQUENCE</scope>
    <source>
        <strain evidence="1">D2M1</strain>
    </source>
</reference>